<dbReference type="Gene3D" id="3.20.20.70">
    <property type="entry name" value="Aldolase class I"/>
    <property type="match status" value="1"/>
</dbReference>
<dbReference type="InterPro" id="IPR013785">
    <property type="entry name" value="Aldolase_TIM"/>
</dbReference>
<accession>A0A0R1ZIF6</accession>
<dbReference type="Proteomes" id="UP000051679">
    <property type="component" value="Unassembled WGS sequence"/>
</dbReference>
<comment type="caution">
    <text evidence="2">The sequence shown here is derived from an EMBL/GenBank/DDBJ whole genome shotgun (WGS) entry which is preliminary data.</text>
</comment>
<evidence type="ECO:0000313" key="3">
    <source>
        <dbReference type="Proteomes" id="UP000051679"/>
    </source>
</evidence>
<dbReference type="STRING" id="1291052.FC18_GL002183"/>
<dbReference type="EMBL" id="AYYO01000044">
    <property type="protein sequence ID" value="KRM54768.1"/>
    <property type="molecule type" value="Genomic_DNA"/>
</dbReference>
<dbReference type="SUPFAM" id="SSF102110">
    <property type="entry name" value="(2r)-phospho-3-sulfolactate synthase ComA"/>
    <property type="match status" value="1"/>
</dbReference>
<comment type="similarity">
    <text evidence="1">Belongs to the phosphosulfolactate synthase family.</text>
</comment>
<proteinExistence type="inferred from homology"/>
<evidence type="ECO:0000313" key="2">
    <source>
        <dbReference type="EMBL" id="KRM54768.1"/>
    </source>
</evidence>
<dbReference type="AlphaFoldDB" id="A0A0R1ZIF6"/>
<reference evidence="2 3" key="1">
    <citation type="journal article" date="2015" name="Genome Announc.">
        <title>Expanding the biotechnology potential of lactobacilli through comparative genomics of 213 strains and associated genera.</title>
        <authorList>
            <person name="Sun Z."/>
            <person name="Harris H.M."/>
            <person name="McCann A."/>
            <person name="Guo C."/>
            <person name="Argimon S."/>
            <person name="Zhang W."/>
            <person name="Yang X."/>
            <person name="Jeffery I.B."/>
            <person name="Cooney J.C."/>
            <person name="Kagawa T.F."/>
            <person name="Liu W."/>
            <person name="Song Y."/>
            <person name="Salvetti E."/>
            <person name="Wrobel A."/>
            <person name="Rasinkangas P."/>
            <person name="Parkhill J."/>
            <person name="Rea M.C."/>
            <person name="O'Sullivan O."/>
            <person name="Ritari J."/>
            <person name="Douillard F.P."/>
            <person name="Paul Ross R."/>
            <person name="Yang R."/>
            <person name="Briner A.E."/>
            <person name="Felis G.E."/>
            <person name="de Vos W.M."/>
            <person name="Barrangou R."/>
            <person name="Klaenhammer T.R."/>
            <person name="Caufield P.W."/>
            <person name="Cui Y."/>
            <person name="Zhang H."/>
            <person name="O'Toole P.W."/>
        </authorList>
    </citation>
    <scope>NUCLEOTIDE SEQUENCE [LARGE SCALE GENOMIC DNA]</scope>
    <source>
        <strain evidence="2 3">DSM 20505</strain>
    </source>
</reference>
<keyword evidence="3" id="KW-1185">Reference proteome</keyword>
<dbReference type="RefSeq" id="WP_056976093.1">
    <property type="nucleotide sequence ID" value="NZ_AYYO01000044.1"/>
</dbReference>
<name>A0A0R1ZIF6_9LACO</name>
<protein>
    <submittedName>
        <fullName evidence="2">Phosphosulfolactate synthase</fullName>
    </submittedName>
</protein>
<sequence length="251" mass="26581">MNAFNFLGAKPATGKTMMLDKGLGLHAVDDLLATAGTHISFAKFGWGTAATMDAELIKAKTAKYRAAGIIPYPGGTLLEVATAAGKLPEFFAEAKELGFTGIEVSDGSTQVGPTTRANVIQQARAAGFYVISEVGKKNPELDHDLSTAERRKMIQADLDNGAHYVILEAREAGKNIGIYDADGNIIGSELDALAAIGVDKLIIEAPLKSQQVALILKYGPNINLGNIAWDEVTALETLRRGLRGDTVGKIE</sequence>
<dbReference type="InterPro" id="IPR003830">
    <property type="entry name" value="ComA_synth"/>
</dbReference>
<organism evidence="2 3">
    <name type="scientific">Lacticaseibacillus sharpeae JCM 1186 = DSM 20505</name>
    <dbReference type="NCBI Taxonomy" id="1291052"/>
    <lineage>
        <taxon>Bacteria</taxon>
        <taxon>Bacillati</taxon>
        <taxon>Bacillota</taxon>
        <taxon>Bacilli</taxon>
        <taxon>Lactobacillales</taxon>
        <taxon>Lactobacillaceae</taxon>
        <taxon>Lacticaseibacillus</taxon>
    </lineage>
</organism>
<gene>
    <name evidence="2" type="ORF">FC18_GL002183</name>
</gene>
<dbReference type="Pfam" id="PF02679">
    <property type="entry name" value="ComA"/>
    <property type="match status" value="1"/>
</dbReference>
<dbReference type="InterPro" id="IPR036112">
    <property type="entry name" value="ComA_synth_sf"/>
</dbReference>
<dbReference type="OrthoDB" id="7809088at2"/>
<evidence type="ECO:0000256" key="1">
    <source>
        <dbReference type="ARBA" id="ARBA00010424"/>
    </source>
</evidence>
<dbReference type="PATRIC" id="fig|1291052.5.peg.2247"/>